<dbReference type="Pfam" id="PF08448">
    <property type="entry name" value="PAS_4"/>
    <property type="match status" value="1"/>
</dbReference>
<dbReference type="EC" id="2.7.13.3" evidence="2"/>
<dbReference type="InterPro" id="IPR001789">
    <property type="entry name" value="Sig_transdc_resp-reg_receiver"/>
</dbReference>
<dbReference type="CDD" id="cd00130">
    <property type="entry name" value="PAS"/>
    <property type="match status" value="3"/>
</dbReference>
<dbReference type="AlphaFoldDB" id="A0A9J7BKE8"/>
<evidence type="ECO:0000256" key="3">
    <source>
        <dbReference type="ARBA" id="ARBA00022553"/>
    </source>
</evidence>
<dbReference type="PRINTS" id="PR00344">
    <property type="entry name" value="BCTRLSENSOR"/>
</dbReference>
<dbReference type="Pfam" id="PF02518">
    <property type="entry name" value="HATPase_c"/>
    <property type="match status" value="1"/>
</dbReference>
<dbReference type="InterPro" id="IPR003594">
    <property type="entry name" value="HATPase_dom"/>
</dbReference>
<dbReference type="InterPro" id="IPR011006">
    <property type="entry name" value="CheY-like_superfamily"/>
</dbReference>
<feature type="modified residue" description="4-aspartylphosphate" evidence="8">
    <location>
        <position position="1062"/>
    </location>
</feature>
<dbReference type="CDD" id="cd00156">
    <property type="entry name" value="REC"/>
    <property type="match status" value="2"/>
</dbReference>
<dbReference type="InterPro" id="IPR001610">
    <property type="entry name" value="PAC"/>
</dbReference>
<dbReference type="SUPFAM" id="SSF47384">
    <property type="entry name" value="Homodimeric domain of signal transducing histidine kinase"/>
    <property type="match status" value="1"/>
</dbReference>
<feature type="domain" description="PAS" evidence="13">
    <location>
        <begin position="83"/>
        <end position="135"/>
    </location>
</feature>
<dbReference type="Pfam" id="PF13426">
    <property type="entry name" value="PAS_9"/>
    <property type="match status" value="1"/>
</dbReference>
<organism evidence="15 16">
    <name type="scientific">Occallatibacter riparius</name>
    <dbReference type="NCBI Taxonomy" id="1002689"/>
    <lineage>
        <taxon>Bacteria</taxon>
        <taxon>Pseudomonadati</taxon>
        <taxon>Acidobacteriota</taxon>
        <taxon>Terriglobia</taxon>
        <taxon>Terriglobales</taxon>
        <taxon>Acidobacteriaceae</taxon>
        <taxon>Occallatibacter</taxon>
    </lineage>
</organism>
<dbReference type="InterPro" id="IPR036890">
    <property type="entry name" value="HATPase_C_sf"/>
</dbReference>
<feature type="region of interest" description="Disordered" evidence="9">
    <location>
        <begin position="1"/>
        <end position="23"/>
    </location>
</feature>
<keyword evidence="10" id="KW-1133">Transmembrane helix</keyword>
<evidence type="ECO:0000259" key="12">
    <source>
        <dbReference type="PROSITE" id="PS50110"/>
    </source>
</evidence>
<keyword evidence="4" id="KW-0808">Transferase</keyword>
<feature type="domain" description="PAC" evidence="14">
    <location>
        <begin position="181"/>
        <end position="233"/>
    </location>
</feature>
<sequence length="1149" mass="125684">MRDVNIGDNGALPPRGGNTKVPSPSVSRALSITALALVVLSALGHLILESYSLLFPILLDVAAIVFIGIWAVLAWRELYPRAQDPALKDIFESAGPMVIAIGLDGSISHMNPASERMLGYYASELVGTPRTGEILAEGEGPRLIGELQRLSGVEPNPELSGPQRLSVLMDTVRNLPPSQVPSFEANFRRKDGTLLPVTVHLSALRDEQGTTKGLVVVALDIAATLRQEQAARESQERYRDLFENSTEMIATLDPKGKFLYANPAWRRCFGLTHSALMALDSFVELFGPDSRDEVASLFHRSVEGDVIDRAQLRNHTVDGRVLDFELSLSQRQKAGHPLAVRCLLRDVTQQKQREHRLALQLVVSQIVGENASPEIASMRILEAVCVSQGWDVAVKWQVSSDQSWLDFSTAWGTPGSNAEAIIQKSAGHKMKSGEDLPGRAWKEGRPVWIVDLANRRSGVRTNLVVDHEMVSGWAVPVRVGSKTLAVLEFYSHRRLREDPEALAAVETVASSLGQMLARSQERGRAEELSRQQEILLDSVADGICGMDRYGNVSFANPAAARLLSAPASHLTGQSIHDLLHGSAPELRKCSDDCALKRATERQVACAGDDTLFRANGTSFPAEYFFTPIHEQGRYSGSVLSFRDISQRYALDRLKDEFISTVSHELRTPLTSIRGALGLLSSGILGNISDKAANLLRIAVTNSDRLVRLINDILDLERIQSGKEPITFRPLQLSDVVRQAIDGMQPVADAAGVQLLHDTTQAEISGDPDRLLQVLTNLLSNAVKFSTNGSTVSVMMRPGAAGVTLSVIDQGRGIPADKLEAVFGRFQQVDASDSRQKGGSGLGLAICRTIVQQHAGRIWAERNPVRGSTFRVFLPYRPETLAAAQVAAPLDQGTVLVADSNRLTRPMIAEQLARHGYRVVETTTVEQTVAAAREGVEAILVDTSLDGINGWEILPLLRHGDPKRRTPIVLLSLANQSRAELPAEAEGVLTKPVEEDTLLAELARVLCGPAERVRMLIVEDDADLSRVIAAVFAREMIEVRVAYTRQAALDECFRYQPHIMVLDIGLPDGDGFNVVDALRQREELAHMPLVVYSGRDLAAEERRQLTLGPTQFLTKARVQPQQLEALVLTLLHNSRQMDADSPIVSADRTF</sequence>
<feature type="transmembrane region" description="Helical" evidence="10">
    <location>
        <begin position="53"/>
        <end position="75"/>
    </location>
</feature>
<gene>
    <name evidence="15" type="ORF">MOP44_22380</name>
</gene>
<dbReference type="Pfam" id="PF00512">
    <property type="entry name" value="HisKA"/>
    <property type="match status" value="1"/>
</dbReference>
<dbReference type="InterPro" id="IPR035965">
    <property type="entry name" value="PAS-like_dom_sf"/>
</dbReference>
<evidence type="ECO:0000256" key="8">
    <source>
        <dbReference type="PROSITE-ProRule" id="PRU00169"/>
    </source>
</evidence>
<keyword evidence="5" id="KW-0418">Kinase</keyword>
<evidence type="ECO:0000256" key="2">
    <source>
        <dbReference type="ARBA" id="ARBA00012438"/>
    </source>
</evidence>
<dbReference type="KEGG" id="orp:MOP44_22380"/>
<dbReference type="InterPro" id="IPR013767">
    <property type="entry name" value="PAS_fold"/>
</dbReference>
<dbReference type="Gene3D" id="3.30.565.10">
    <property type="entry name" value="Histidine kinase-like ATPase, C-terminal domain"/>
    <property type="match status" value="1"/>
</dbReference>
<dbReference type="InterPro" id="IPR029016">
    <property type="entry name" value="GAF-like_dom_sf"/>
</dbReference>
<dbReference type="CDD" id="cd00082">
    <property type="entry name" value="HisKA"/>
    <property type="match status" value="1"/>
</dbReference>
<dbReference type="PANTHER" id="PTHR43547">
    <property type="entry name" value="TWO-COMPONENT HISTIDINE KINASE"/>
    <property type="match status" value="1"/>
</dbReference>
<dbReference type="SUPFAM" id="SSF52172">
    <property type="entry name" value="CheY-like"/>
    <property type="match status" value="2"/>
</dbReference>
<dbReference type="GO" id="GO:0006355">
    <property type="term" value="P:regulation of DNA-templated transcription"/>
    <property type="evidence" value="ECO:0007669"/>
    <property type="project" value="InterPro"/>
</dbReference>
<feature type="domain" description="PAS" evidence="13">
    <location>
        <begin position="535"/>
        <end position="580"/>
    </location>
</feature>
<dbReference type="RefSeq" id="WP_260792638.1">
    <property type="nucleotide sequence ID" value="NZ_CP093313.1"/>
</dbReference>
<dbReference type="SMART" id="SM00388">
    <property type="entry name" value="HisKA"/>
    <property type="match status" value="1"/>
</dbReference>
<keyword evidence="6" id="KW-0902">Two-component regulatory system</keyword>
<evidence type="ECO:0000256" key="9">
    <source>
        <dbReference type="SAM" id="MobiDB-lite"/>
    </source>
</evidence>
<evidence type="ECO:0000259" key="11">
    <source>
        <dbReference type="PROSITE" id="PS50109"/>
    </source>
</evidence>
<name>A0A9J7BKE8_9BACT</name>
<dbReference type="InterPro" id="IPR000014">
    <property type="entry name" value="PAS"/>
</dbReference>
<dbReference type="SUPFAM" id="SSF55785">
    <property type="entry name" value="PYP-like sensor domain (PAS domain)"/>
    <property type="match status" value="3"/>
</dbReference>
<evidence type="ECO:0000259" key="14">
    <source>
        <dbReference type="PROSITE" id="PS50113"/>
    </source>
</evidence>
<feature type="domain" description="Response regulatory" evidence="12">
    <location>
        <begin position="893"/>
        <end position="1005"/>
    </location>
</feature>
<evidence type="ECO:0000313" key="15">
    <source>
        <dbReference type="EMBL" id="UWZ83304.1"/>
    </source>
</evidence>
<dbReference type="SMART" id="SM00091">
    <property type="entry name" value="PAS"/>
    <property type="match status" value="3"/>
</dbReference>
<dbReference type="InterPro" id="IPR036097">
    <property type="entry name" value="HisK_dim/P_sf"/>
</dbReference>
<dbReference type="SMART" id="SM00387">
    <property type="entry name" value="HATPase_c"/>
    <property type="match status" value="1"/>
</dbReference>
<dbReference type="InterPro" id="IPR003018">
    <property type="entry name" value="GAF"/>
</dbReference>
<dbReference type="Gene3D" id="1.10.287.130">
    <property type="match status" value="1"/>
</dbReference>
<feature type="domain" description="Response regulatory" evidence="12">
    <location>
        <begin position="1013"/>
        <end position="1129"/>
    </location>
</feature>
<dbReference type="InterPro" id="IPR004358">
    <property type="entry name" value="Sig_transdc_His_kin-like_C"/>
</dbReference>
<keyword evidence="7 10" id="KW-0472">Membrane</keyword>
<dbReference type="PANTHER" id="PTHR43547:SF2">
    <property type="entry name" value="HYBRID SIGNAL TRANSDUCTION HISTIDINE KINASE C"/>
    <property type="match status" value="1"/>
</dbReference>
<dbReference type="NCBIfam" id="TIGR00229">
    <property type="entry name" value="sensory_box"/>
    <property type="match status" value="3"/>
</dbReference>
<evidence type="ECO:0000256" key="7">
    <source>
        <dbReference type="ARBA" id="ARBA00023136"/>
    </source>
</evidence>
<dbReference type="Gene3D" id="3.40.50.2300">
    <property type="match status" value="2"/>
</dbReference>
<dbReference type="Pfam" id="PF00989">
    <property type="entry name" value="PAS"/>
    <property type="match status" value="1"/>
</dbReference>
<dbReference type="SUPFAM" id="SSF55874">
    <property type="entry name" value="ATPase domain of HSP90 chaperone/DNA topoisomerase II/histidine kinase"/>
    <property type="match status" value="1"/>
</dbReference>
<dbReference type="PROSITE" id="PS50110">
    <property type="entry name" value="RESPONSE_REGULATORY"/>
    <property type="match status" value="2"/>
</dbReference>
<evidence type="ECO:0000259" key="13">
    <source>
        <dbReference type="PROSITE" id="PS50112"/>
    </source>
</evidence>
<dbReference type="PROSITE" id="PS50113">
    <property type="entry name" value="PAC"/>
    <property type="match status" value="1"/>
</dbReference>
<dbReference type="SMART" id="SM00448">
    <property type="entry name" value="REC"/>
    <property type="match status" value="2"/>
</dbReference>
<keyword evidence="3 8" id="KW-0597">Phosphoprotein</keyword>
<evidence type="ECO:0000256" key="1">
    <source>
        <dbReference type="ARBA" id="ARBA00000085"/>
    </source>
</evidence>
<dbReference type="InterPro" id="IPR003661">
    <property type="entry name" value="HisK_dim/P_dom"/>
</dbReference>
<dbReference type="SUPFAM" id="SSF55781">
    <property type="entry name" value="GAF domain-like"/>
    <property type="match status" value="1"/>
</dbReference>
<keyword evidence="10" id="KW-0812">Transmembrane</keyword>
<accession>A0A9J7BKE8</accession>
<reference evidence="15" key="1">
    <citation type="submission" date="2021-04" db="EMBL/GenBank/DDBJ databases">
        <title>Phylogenetic analysis of Acidobacteriaceae.</title>
        <authorList>
            <person name="Qiu L."/>
            <person name="Zhang Q."/>
        </authorList>
    </citation>
    <scope>NUCLEOTIDE SEQUENCE</scope>
    <source>
        <strain evidence="15">DSM 25168</strain>
    </source>
</reference>
<evidence type="ECO:0000256" key="10">
    <source>
        <dbReference type="SAM" id="Phobius"/>
    </source>
</evidence>
<feature type="transmembrane region" description="Helical" evidence="10">
    <location>
        <begin position="29"/>
        <end position="48"/>
    </location>
</feature>
<dbReference type="Pfam" id="PF00072">
    <property type="entry name" value="Response_reg"/>
    <property type="match status" value="2"/>
</dbReference>
<dbReference type="PROSITE" id="PS50109">
    <property type="entry name" value="HIS_KIN"/>
    <property type="match status" value="1"/>
</dbReference>
<dbReference type="FunFam" id="1.10.287.130:FF:000001">
    <property type="entry name" value="Two-component sensor histidine kinase"/>
    <property type="match status" value="1"/>
</dbReference>
<dbReference type="SMART" id="SM00086">
    <property type="entry name" value="PAC"/>
    <property type="match status" value="3"/>
</dbReference>
<dbReference type="Gene3D" id="3.30.450.40">
    <property type="match status" value="1"/>
</dbReference>
<evidence type="ECO:0000256" key="4">
    <source>
        <dbReference type="ARBA" id="ARBA00022679"/>
    </source>
</evidence>
<dbReference type="GO" id="GO:0000155">
    <property type="term" value="F:phosphorelay sensor kinase activity"/>
    <property type="evidence" value="ECO:0007669"/>
    <property type="project" value="InterPro"/>
</dbReference>
<dbReference type="FunFam" id="3.30.565.10:FF:000006">
    <property type="entry name" value="Sensor histidine kinase WalK"/>
    <property type="match status" value="1"/>
</dbReference>
<proteinExistence type="predicted"/>
<dbReference type="EMBL" id="CP093313">
    <property type="protein sequence ID" value="UWZ83304.1"/>
    <property type="molecule type" value="Genomic_DNA"/>
</dbReference>
<feature type="domain" description="Histidine kinase" evidence="11">
    <location>
        <begin position="660"/>
        <end position="877"/>
    </location>
</feature>
<keyword evidence="16" id="KW-1185">Reference proteome</keyword>
<dbReference type="Gene3D" id="3.30.450.20">
    <property type="entry name" value="PAS domain"/>
    <property type="match status" value="3"/>
</dbReference>
<evidence type="ECO:0000256" key="5">
    <source>
        <dbReference type="ARBA" id="ARBA00022777"/>
    </source>
</evidence>
<feature type="domain" description="PAS" evidence="13">
    <location>
        <begin position="234"/>
        <end position="305"/>
    </location>
</feature>
<dbReference type="InterPro" id="IPR005467">
    <property type="entry name" value="His_kinase_dom"/>
</dbReference>
<comment type="catalytic activity">
    <reaction evidence="1">
        <text>ATP + protein L-histidine = ADP + protein N-phospho-L-histidine.</text>
        <dbReference type="EC" id="2.7.13.3"/>
    </reaction>
</comment>
<dbReference type="Proteomes" id="UP001059380">
    <property type="component" value="Chromosome"/>
</dbReference>
<dbReference type="Pfam" id="PF13185">
    <property type="entry name" value="GAF_2"/>
    <property type="match status" value="1"/>
</dbReference>
<protein>
    <recommendedName>
        <fullName evidence="2">histidine kinase</fullName>
        <ecNumber evidence="2">2.7.13.3</ecNumber>
    </recommendedName>
</protein>
<feature type="modified residue" description="4-aspartylphosphate" evidence="8">
    <location>
        <position position="941"/>
    </location>
</feature>
<evidence type="ECO:0000256" key="6">
    <source>
        <dbReference type="ARBA" id="ARBA00023012"/>
    </source>
</evidence>
<dbReference type="InterPro" id="IPR013656">
    <property type="entry name" value="PAS_4"/>
</dbReference>
<dbReference type="PROSITE" id="PS50112">
    <property type="entry name" value="PAS"/>
    <property type="match status" value="3"/>
</dbReference>
<dbReference type="InterPro" id="IPR000700">
    <property type="entry name" value="PAS-assoc_C"/>
</dbReference>
<evidence type="ECO:0000313" key="16">
    <source>
        <dbReference type="Proteomes" id="UP001059380"/>
    </source>
</evidence>